<gene>
    <name evidence="1" type="ORF">N44_02387</name>
</gene>
<dbReference type="EMBL" id="BBPA01000009">
    <property type="protein sequence ID" value="GAL91674.1"/>
    <property type="molecule type" value="Genomic_DNA"/>
</dbReference>
<evidence type="ECO:0000313" key="2">
    <source>
        <dbReference type="Proteomes" id="UP000030321"/>
    </source>
</evidence>
<dbReference type="AlphaFoldDB" id="A0A0A1VPX2"/>
<organism evidence="1 2">
    <name type="scientific">Microcystis aeruginosa NIES-44</name>
    <dbReference type="NCBI Taxonomy" id="449439"/>
    <lineage>
        <taxon>Bacteria</taxon>
        <taxon>Bacillati</taxon>
        <taxon>Cyanobacteriota</taxon>
        <taxon>Cyanophyceae</taxon>
        <taxon>Oscillatoriophycideae</taxon>
        <taxon>Chroococcales</taxon>
        <taxon>Microcystaceae</taxon>
        <taxon>Microcystis</taxon>
    </lineage>
</organism>
<name>A0A0A1VPX2_MICAE</name>
<protein>
    <submittedName>
        <fullName evidence="1">Uncharacterized protein</fullName>
    </submittedName>
</protein>
<accession>A0A0A1VPX2</accession>
<comment type="caution">
    <text evidence="1">The sequence shown here is derived from an EMBL/GenBank/DDBJ whole genome shotgun (WGS) entry which is preliminary data.</text>
</comment>
<reference evidence="2" key="1">
    <citation type="journal article" date="2015" name="Genome">
        <title>Whole Genome Sequence of the Non-Microcystin-Producing Microcystis aeruginosa Strain NIES-44.</title>
        <authorList>
            <person name="Okano K."/>
            <person name="Miyata N."/>
            <person name="Ozaki Y."/>
        </authorList>
    </citation>
    <scope>NUCLEOTIDE SEQUENCE [LARGE SCALE GENOMIC DNA]</scope>
    <source>
        <strain evidence="2">NIES-44</strain>
    </source>
</reference>
<evidence type="ECO:0000313" key="1">
    <source>
        <dbReference type="EMBL" id="GAL91674.1"/>
    </source>
</evidence>
<proteinExistence type="predicted"/>
<dbReference type="Proteomes" id="UP000030321">
    <property type="component" value="Unassembled WGS sequence"/>
</dbReference>
<sequence>MSLAEQNLKKEAKIWRYSQYLSSASRDFLPIMISSSSY</sequence>